<dbReference type="Proteomes" id="UP000494115">
    <property type="component" value="Unassembled WGS sequence"/>
</dbReference>
<accession>A0A6S7B166</accession>
<gene>
    <name evidence="2" type="ORF">LMG28138_01781</name>
</gene>
<feature type="domain" description="LysM" evidence="1">
    <location>
        <begin position="260"/>
        <end position="308"/>
    </location>
</feature>
<dbReference type="EMBL" id="CADIKM010000006">
    <property type="protein sequence ID" value="CAB3784298.1"/>
    <property type="molecule type" value="Genomic_DNA"/>
</dbReference>
<evidence type="ECO:0000313" key="3">
    <source>
        <dbReference type="Proteomes" id="UP000494115"/>
    </source>
</evidence>
<evidence type="ECO:0000259" key="1">
    <source>
        <dbReference type="PROSITE" id="PS51782"/>
    </source>
</evidence>
<sequence length="321" mass="33546">MSITLALGDFTFQDMEIPESIPFGGSQRLSVKKLVGGVRVIDAMGADPRPAEWSGIFFPTQDGQSPFDRAQAIQQMKDAGVPVALSFDQVYLLVYISSFEPDYRFARIPYRITCEVLQDLTAPVYIDPQPNADDLINGDLNSANTLTAATGDSALSGLMANVSSAAASVKTFVGASLSTIASVLGPIHQAVSYLTSAIGGVDQILASVGVPGGVLPSLPVLQNVGVFSSIVNATTLQVNYISIGALLGRMQTNLGQVNSSVRTVTVGGGNLYDIAAKEYGDPTAWTQIANANGFTDPTLVGINTLVIPPYNPKTTGGILAS</sequence>
<proteinExistence type="predicted"/>
<keyword evidence="3" id="KW-1185">Reference proteome</keyword>
<dbReference type="PROSITE" id="PS51782">
    <property type="entry name" value="LYSM"/>
    <property type="match status" value="1"/>
</dbReference>
<dbReference type="AlphaFoldDB" id="A0A6S7B166"/>
<dbReference type="RefSeq" id="WP_175104392.1">
    <property type="nucleotide sequence ID" value="NZ_CADIKM010000006.1"/>
</dbReference>
<protein>
    <recommendedName>
        <fullName evidence="1">LysM domain-containing protein</fullName>
    </recommendedName>
</protein>
<organism evidence="2 3">
    <name type="scientific">Pararobbsia alpina</name>
    <dbReference type="NCBI Taxonomy" id="621374"/>
    <lineage>
        <taxon>Bacteria</taxon>
        <taxon>Pseudomonadati</taxon>
        <taxon>Pseudomonadota</taxon>
        <taxon>Betaproteobacteria</taxon>
        <taxon>Burkholderiales</taxon>
        <taxon>Burkholderiaceae</taxon>
        <taxon>Pararobbsia</taxon>
    </lineage>
</organism>
<name>A0A6S7B166_9BURK</name>
<evidence type="ECO:0000313" key="2">
    <source>
        <dbReference type="EMBL" id="CAB3784298.1"/>
    </source>
</evidence>
<reference evidence="2 3" key="1">
    <citation type="submission" date="2020-04" db="EMBL/GenBank/DDBJ databases">
        <authorList>
            <person name="De Canck E."/>
        </authorList>
    </citation>
    <scope>NUCLEOTIDE SEQUENCE [LARGE SCALE GENOMIC DNA]</scope>
    <source>
        <strain evidence="2 3">LMG 28138</strain>
    </source>
</reference>
<dbReference type="InterPro" id="IPR018392">
    <property type="entry name" value="LysM"/>
</dbReference>